<sequence length="528" mass="55340">MHGSMPPAGFTASETGTTASEKRQALLVLICTSAPSFMLQLDANIVSVSLPAIGHSLNASFAGIEWVITAYMLSFASFLMPAGALADRFGRKRLLIIGLSIFTFASLLCGAAPDLPVLIAARALQGAGAAMQLSSALATLSHAFQGEARARAFAFWGSVVGIGITSGPVVGGLITQAFGWEWAFYVNLPIGIALIALIVKVIQTSRDPGAVRLDLPGVASFSGALFLTTLALIEGNHRGWTDRWIVAELLGALVLFGLFIIAERQQARPMLDLSYFRKPTYLGANLAQLSFSAGMLTMLTFIPIFLQNGLGNPSAVAGLMMLPMVIPLFIVPRIVSAHLAYRLSGRALLTIGLFLVCFGLFWFAAVVRELSYASMIGGMLLTGTGAGFLNGETTKVGMTVIPKERSGMASGVSGTVRFSGLVIGIAAFGAVLYSGVADSVRRALPDANTSDALKLVQDITAGQLAGTTLPGHDVAAVHTLAAASFASGYQWLFVAGGVFMLLSTLLTWRLVRAAETPPVPATLKGQPT</sequence>
<dbReference type="Proteomes" id="UP000184096">
    <property type="component" value="Chromosome I"/>
</dbReference>
<name>A0A1M7T326_9BRAD</name>
<dbReference type="GO" id="GO:0022857">
    <property type="term" value="F:transmembrane transporter activity"/>
    <property type="evidence" value="ECO:0007669"/>
    <property type="project" value="InterPro"/>
</dbReference>
<feature type="transmembrane region" description="Helical" evidence="7">
    <location>
        <begin position="245"/>
        <end position="262"/>
    </location>
</feature>
<dbReference type="Gene3D" id="1.20.1720.10">
    <property type="entry name" value="Multidrug resistance protein D"/>
    <property type="match status" value="1"/>
</dbReference>
<evidence type="ECO:0000256" key="7">
    <source>
        <dbReference type="SAM" id="Phobius"/>
    </source>
</evidence>
<feature type="transmembrane region" description="Helical" evidence="7">
    <location>
        <begin position="182"/>
        <end position="201"/>
    </location>
</feature>
<dbReference type="RefSeq" id="WP_197685904.1">
    <property type="nucleotide sequence ID" value="NZ_LT670849.1"/>
</dbReference>
<feature type="transmembrane region" description="Helical" evidence="7">
    <location>
        <begin position="489"/>
        <end position="508"/>
    </location>
</feature>
<feature type="transmembrane region" description="Helical" evidence="7">
    <location>
        <begin position="372"/>
        <end position="391"/>
    </location>
</feature>
<dbReference type="AlphaFoldDB" id="A0A1M7T326"/>
<evidence type="ECO:0000313" key="9">
    <source>
        <dbReference type="EMBL" id="SHN65153.1"/>
    </source>
</evidence>
<dbReference type="Gene3D" id="1.20.1250.20">
    <property type="entry name" value="MFS general substrate transporter like domains"/>
    <property type="match status" value="1"/>
</dbReference>
<dbReference type="InterPro" id="IPR036259">
    <property type="entry name" value="MFS_trans_sf"/>
</dbReference>
<dbReference type="CDD" id="cd17321">
    <property type="entry name" value="MFS_MMR_MDR_like"/>
    <property type="match status" value="1"/>
</dbReference>
<feature type="transmembrane region" description="Helical" evidence="7">
    <location>
        <begin position="347"/>
        <end position="366"/>
    </location>
</feature>
<organism evidence="9 10">
    <name type="scientific">Bradyrhizobium erythrophlei</name>
    <dbReference type="NCBI Taxonomy" id="1437360"/>
    <lineage>
        <taxon>Bacteria</taxon>
        <taxon>Pseudomonadati</taxon>
        <taxon>Pseudomonadota</taxon>
        <taxon>Alphaproteobacteria</taxon>
        <taxon>Hyphomicrobiales</taxon>
        <taxon>Nitrobacteraceae</taxon>
        <taxon>Bradyrhizobium</taxon>
    </lineage>
</organism>
<feature type="transmembrane region" description="Helical" evidence="7">
    <location>
        <begin position="213"/>
        <end position="233"/>
    </location>
</feature>
<feature type="transmembrane region" description="Helical" evidence="7">
    <location>
        <begin position="119"/>
        <end position="140"/>
    </location>
</feature>
<protein>
    <submittedName>
        <fullName evidence="9">Drug resistance transporter, EmrB/QacA subfamily</fullName>
    </submittedName>
</protein>
<feature type="transmembrane region" description="Helical" evidence="7">
    <location>
        <begin position="316"/>
        <end position="335"/>
    </location>
</feature>
<dbReference type="EMBL" id="LT670849">
    <property type="protein sequence ID" value="SHN65153.1"/>
    <property type="molecule type" value="Genomic_DNA"/>
</dbReference>
<dbReference type="PANTHER" id="PTHR42718">
    <property type="entry name" value="MAJOR FACILITATOR SUPERFAMILY MULTIDRUG TRANSPORTER MFSC"/>
    <property type="match status" value="1"/>
</dbReference>
<reference evidence="10" key="1">
    <citation type="submission" date="2016-11" db="EMBL/GenBank/DDBJ databases">
        <authorList>
            <person name="Varghese N."/>
            <person name="Submissions S."/>
        </authorList>
    </citation>
    <scope>NUCLEOTIDE SEQUENCE [LARGE SCALE GENOMIC DNA]</scope>
    <source>
        <strain evidence="10">GAS401</strain>
    </source>
</reference>
<feature type="domain" description="Major facilitator superfamily (MFS) profile" evidence="8">
    <location>
        <begin position="28"/>
        <end position="515"/>
    </location>
</feature>
<proteinExistence type="predicted"/>
<evidence type="ECO:0000256" key="6">
    <source>
        <dbReference type="ARBA" id="ARBA00023136"/>
    </source>
</evidence>
<dbReference type="Pfam" id="PF07690">
    <property type="entry name" value="MFS_1"/>
    <property type="match status" value="1"/>
</dbReference>
<evidence type="ECO:0000259" key="8">
    <source>
        <dbReference type="PROSITE" id="PS50850"/>
    </source>
</evidence>
<keyword evidence="10" id="KW-1185">Reference proteome</keyword>
<dbReference type="PROSITE" id="PS00216">
    <property type="entry name" value="SUGAR_TRANSPORT_1"/>
    <property type="match status" value="1"/>
</dbReference>
<keyword evidence="2" id="KW-0813">Transport</keyword>
<evidence type="ECO:0000256" key="4">
    <source>
        <dbReference type="ARBA" id="ARBA00022692"/>
    </source>
</evidence>
<evidence type="ECO:0000256" key="3">
    <source>
        <dbReference type="ARBA" id="ARBA00022475"/>
    </source>
</evidence>
<feature type="transmembrane region" description="Helical" evidence="7">
    <location>
        <begin position="61"/>
        <end position="82"/>
    </location>
</feature>
<accession>A0A1M7T326</accession>
<dbReference type="PROSITE" id="PS50850">
    <property type="entry name" value="MFS"/>
    <property type="match status" value="1"/>
</dbReference>
<dbReference type="PRINTS" id="PR01036">
    <property type="entry name" value="TCRTETB"/>
</dbReference>
<keyword evidence="6 7" id="KW-0472">Membrane</keyword>
<keyword evidence="4 7" id="KW-0812">Transmembrane</keyword>
<keyword evidence="5 7" id="KW-1133">Transmembrane helix</keyword>
<dbReference type="InterPro" id="IPR011701">
    <property type="entry name" value="MFS"/>
</dbReference>
<dbReference type="PANTHER" id="PTHR42718:SF49">
    <property type="entry name" value="EXPORT PROTEIN"/>
    <property type="match status" value="1"/>
</dbReference>
<evidence type="ECO:0000313" key="10">
    <source>
        <dbReference type="Proteomes" id="UP000184096"/>
    </source>
</evidence>
<gene>
    <name evidence="9" type="ORF">SAMN05444170_0674</name>
</gene>
<comment type="subcellular location">
    <subcellularLocation>
        <location evidence="1">Cell membrane</location>
        <topology evidence="1">Multi-pass membrane protein</topology>
    </subcellularLocation>
</comment>
<evidence type="ECO:0000256" key="5">
    <source>
        <dbReference type="ARBA" id="ARBA00022989"/>
    </source>
</evidence>
<evidence type="ECO:0000256" key="2">
    <source>
        <dbReference type="ARBA" id="ARBA00022448"/>
    </source>
</evidence>
<dbReference type="InterPro" id="IPR005829">
    <property type="entry name" value="Sugar_transporter_CS"/>
</dbReference>
<dbReference type="InterPro" id="IPR020846">
    <property type="entry name" value="MFS_dom"/>
</dbReference>
<feature type="transmembrane region" description="Helical" evidence="7">
    <location>
        <begin position="152"/>
        <end position="170"/>
    </location>
</feature>
<evidence type="ECO:0000256" key="1">
    <source>
        <dbReference type="ARBA" id="ARBA00004651"/>
    </source>
</evidence>
<dbReference type="NCBIfam" id="TIGR00711">
    <property type="entry name" value="efflux_EmrB"/>
    <property type="match status" value="1"/>
</dbReference>
<dbReference type="GO" id="GO:0005886">
    <property type="term" value="C:plasma membrane"/>
    <property type="evidence" value="ECO:0007669"/>
    <property type="project" value="UniProtKB-SubCell"/>
</dbReference>
<dbReference type="InterPro" id="IPR004638">
    <property type="entry name" value="EmrB-like"/>
</dbReference>
<feature type="transmembrane region" description="Helical" evidence="7">
    <location>
        <begin position="94"/>
        <end position="113"/>
    </location>
</feature>
<keyword evidence="3" id="KW-1003">Cell membrane</keyword>
<feature type="transmembrane region" description="Helical" evidence="7">
    <location>
        <begin position="282"/>
        <end position="304"/>
    </location>
</feature>
<feature type="transmembrane region" description="Helical" evidence="7">
    <location>
        <begin position="412"/>
        <end position="436"/>
    </location>
</feature>
<dbReference type="SUPFAM" id="SSF103473">
    <property type="entry name" value="MFS general substrate transporter"/>
    <property type="match status" value="1"/>
</dbReference>